<feature type="compositionally biased region" description="Basic and acidic residues" evidence="1">
    <location>
        <begin position="67"/>
        <end position="83"/>
    </location>
</feature>
<accession>A0A4S2JCX1</accession>
<keyword evidence="3" id="KW-1185">Reference proteome</keyword>
<comment type="caution">
    <text evidence="2">The sequence shown here is derived from an EMBL/GenBank/DDBJ whole genome shotgun (WGS) entry which is preliminary data.</text>
</comment>
<gene>
    <name evidence="2" type="ORF">DBV15_00912</name>
</gene>
<evidence type="ECO:0000256" key="1">
    <source>
        <dbReference type="SAM" id="MobiDB-lite"/>
    </source>
</evidence>
<feature type="region of interest" description="Disordered" evidence="1">
    <location>
        <begin position="1"/>
        <end position="39"/>
    </location>
</feature>
<feature type="compositionally biased region" description="Polar residues" evidence="1">
    <location>
        <begin position="11"/>
        <end position="24"/>
    </location>
</feature>
<feature type="region of interest" description="Disordered" evidence="1">
    <location>
        <begin position="116"/>
        <end position="135"/>
    </location>
</feature>
<feature type="compositionally biased region" description="Basic and acidic residues" evidence="1">
    <location>
        <begin position="25"/>
        <end position="34"/>
    </location>
</feature>
<dbReference type="EMBL" id="QBLH01003812">
    <property type="protein sequence ID" value="TGZ32806.1"/>
    <property type="molecule type" value="Genomic_DNA"/>
</dbReference>
<feature type="region of interest" description="Disordered" evidence="1">
    <location>
        <begin position="60"/>
        <end position="96"/>
    </location>
</feature>
<protein>
    <submittedName>
        <fullName evidence="2">Uncharacterized protein</fullName>
    </submittedName>
</protein>
<sequence>MTRYSPAMEPDSQTAVSSERLQSAENERIREEVRRSRRARTVHLRPSGWNRIKALATTASLQSRLDTTPRDTPDASRSRRDLSGRVTRRCTSRDAGITSSCPPAYFFRISMPILPRSKTNGTDKRERKLAQRRSRNNAWSDIKQMHGSVCKAPVPLADSAVIVARNVNSIRLKARRNRSAVSGWDEPRDARGLKQALYSDERVKENEVDAFLQLTSDYFALAGKSPEIAEAEAHGLKSVRPGLKVPTIEGLSRLARRDYKEKRDGGRVQNSPVHGRSCGINVCTCSVPEIQARRSPGAPKLDCARRPDIVHCPLNIFKRYSQMRARNSRTPNIGTRYTNSWNDSRRFIKRCQMRSVSRFTLCRSKSRYASARCGAVRRGGAAAGGPPKSTLAPVRGTIPARPAGCSPSAEYAGTSRQKDGCSNQRRGGDYIRGGHVRCVRAGRAGLGRCTRMHKELKPRSMSETGHLPTDVESSGRDPGAATLQPGPYPALPSSPFSFYLALLSLSLFLLLAPDASEPSDSPRREPLSATLPYVNRIQYSPPASGPPPDRRVFFEYKRQRVRRETFGYRQK</sequence>
<proteinExistence type="predicted"/>
<evidence type="ECO:0000313" key="2">
    <source>
        <dbReference type="EMBL" id="TGZ32806.1"/>
    </source>
</evidence>
<evidence type="ECO:0000313" key="3">
    <source>
        <dbReference type="Proteomes" id="UP000310200"/>
    </source>
</evidence>
<feature type="region of interest" description="Disordered" evidence="1">
    <location>
        <begin position="515"/>
        <end position="550"/>
    </location>
</feature>
<organism evidence="2 3">
    <name type="scientific">Temnothorax longispinosus</name>
    <dbReference type="NCBI Taxonomy" id="300112"/>
    <lineage>
        <taxon>Eukaryota</taxon>
        <taxon>Metazoa</taxon>
        <taxon>Ecdysozoa</taxon>
        <taxon>Arthropoda</taxon>
        <taxon>Hexapoda</taxon>
        <taxon>Insecta</taxon>
        <taxon>Pterygota</taxon>
        <taxon>Neoptera</taxon>
        <taxon>Endopterygota</taxon>
        <taxon>Hymenoptera</taxon>
        <taxon>Apocrita</taxon>
        <taxon>Aculeata</taxon>
        <taxon>Formicoidea</taxon>
        <taxon>Formicidae</taxon>
        <taxon>Myrmicinae</taxon>
        <taxon>Temnothorax</taxon>
    </lineage>
</organism>
<feature type="region of interest" description="Disordered" evidence="1">
    <location>
        <begin position="453"/>
        <end position="486"/>
    </location>
</feature>
<reference evidence="2 3" key="1">
    <citation type="journal article" date="2019" name="Philos. Trans. R. Soc. Lond., B, Biol. Sci.">
        <title>Ant behaviour and brain gene expression of defending hosts depend on the ecological success of the intruding social parasite.</title>
        <authorList>
            <person name="Kaur R."/>
            <person name="Stoldt M."/>
            <person name="Jongepier E."/>
            <person name="Feldmeyer B."/>
            <person name="Menzel F."/>
            <person name="Bornberg-Bauer E."/>
            <person name="Foitzik S."/>
        </authorList>
    </citation>
    <scope>NUCLEOTIDE SEQUENCE [LARGE SCALE GENOMIC DNA]</scope>
    <source>
        <tissue evidence="2">Whole body</tissue>
    </source>
</reference>
<dbReference type="Proteomes" id="UP000310200">
    <property type="component" value="Unassembled WGS sequence"/>
</dbReference>
<name>A0A4S2JCX1_9HYME</name>
<dbReference type="AlphaFoldDB" id="A0A4S2JCX1"/>
<feature type="region of interest" description="Disordered" evidence="1">
    <location>
        <begin position="376"/>
        <end position="426"/>
    </location>
</feature>